<keyword evidence="1" id="KW-0472">Membrane</keyword>
<keyword evidence="3" id="KW-1185">Reference proteome</keyword>
<feature type="transmembrane region" description="Helical" evidence="1">
    <location>
        <begin position="67"/>
        <end position="85"/>
    </location>
</feature>
<dbReference type="Proteomes" id="UP000824504">
    <property type="component" value="Chromosome"/>
</dbReference>
<accession>A0ABX8SJ78</accession>
<protein>
    <recommendedName>
        <fullName evidence="4">Oligosaccharide repeat unit polymerase</fullName>
    </recommendedName>
</protein>
<feature type="transmembrane region" description="Helical" evidence="1">
    <location>
        <begin position="243"/>
        <end position="260"/>
    </location>
</feature>
<evidence type="ECO:0008006" key="4">
    <source>
        <dbReference type="Google" id="ProtNLM"/>
    </source>
</evidence>
<feature type="transmembrane region" description="Helical" evidence="1">
    <location>
        <begin position="105"/>
        <end position="126"/>
    </location>
</feature>
<sequence length="468" mass="50357">MRRRPAAAVWMAASVLVLSVGLPAALLAEVPDIERSRAWVLTALVMVWAGIRLSVIWLRGVPALFELFFWLFAYIFMGVAPTAQLRSGEISTTTSGIDPALDMPTALIVVGGLASYEVGRLMWVALRRRDTVSEEPAVAVSAPRSIVLMGAGLLFGAYFLAKVGVGASLGSRAAAFAARNAAWPDPSMRAVFYALAIYPMLVAVGALVQIRRDASGMRRATHTVMIAIGLLILMAIVSPISSARYTFGTVAFALVAYLGALRTAGRARITMLGTLAGFLFVFPLADAFRTDEVRLTRSGFFQEYLGNPDYDAFWQIANAYSYTVDGLVEPGRQLLGSMFFWVPRSIWPDKPIDTGALLAQYRGYSFDNLSAPLWAELLVNGGVVAVVVGFLVLGALLAAMDRKVGPTFASSGWWAIVGAILPVYMTILLRGSLLQATGSIVVAVACLLWVRRAPTRSAAPETRRSPPS</sequence>
<gene>
    <name evidence="2" type="ORF">KDB89_02760</name>
</gene>
<feature type="transmembrane region" description="Helical" evidence="1">
    <location>
        <begin position="411"/>
        <end position="427"/>
    </location>
</feature>
<feature type="transmembrane region" description="Helical" evidence="1">
    <location>
        <begin position="433"/>
        <end position="450"/>
    </location>
</feature>
<feature type="transmembrane region" description="Helical" evidence="1">
    <location>
        <begin position="38"/>
        <end position="58"/>
    </location>
</feature>
<feature type="transmembrane region" description="Helical" evidence="1">
    <location>
        <begin position="190"/>
        <end position="208"/>
    </location>
</feature>
<feature type="transmembrane region" description="Helical" evidence="1">
    <location>
        <begin position="377"/>
        <end position="399"/>
    </location>
</feature>
<reference evidence="2 3" key="1">
    <citation type="submission" date="2021-07" db="EMBL/GenBank/DDBJ databases">
        <title>complete genome sequencing of Tessaracoccus sp.J1M15.</title>
        <authorList>
            <person name="Bae J.-W."/>
            <person name="Kim D.-y."/>
        </authorList>
    </citation>
    <scope>NUCLEOTIDE SEQUENCE [LARGE SCALE GENOMIC DNA]</scope>
    <source>
        <strain evidence="2 3">J1M15</strain>
    </source>
</reference>
<evidence type="ECO:0000256" key="1">
    <source>
        <dbReference type="SAM" id="Phobius"/>
    </source>
</evidence>
<dbReference type="RefSeq" id="WP_219083315.1">
    <property type="nucleotide sequence ID" value="NZ_CP079216.1"/>
</dbReference>
<feature type="transmembrane region" description="Helical" evidence="1">
    <location>
        <begin position="267"/>
        <end position="285"/>
    </location>
</feature>
<feature type="transmembrane region" description="Helical" evidence="1">
    <location>
        <begin position="146"/>
        <end position="170"/>
    </location>
</feature>
<dbReference type="EMBL" id="CP079216">
    <property type="protein sequence ID" value="QXT63421.1"/>
    <property type="molecule type" value="Genomic_DNA"/>
</dbReference>
<keyword evidence="1" id="KW-0812">Transmembrane</keyword>
<feature type="transmembrane region" description="Helical" evidence="1">
    <location>
        <begin position="220"/>
        <end position="237"/>
    </location>
</feature>
<evidence type="ECO:0000313" key="3">
    <source>
        <dbReference type="Proteomes" id="UP000824504"/>
    </source>
</evidence>
<evidence type="ECO:0000313" key="2">
    <source>
        <dbReference type="EMBL" id="QXT63421.1"/>
    </source>
</evidence>
<keyword evidence="1" id="KW-1133">Transmembrane helix</keyword>
<organism evidence="2 3">
    <name type="scientific">Tessaracoccus palaemonis</name>
    <dbReference type="NCBI Taxonomy" id="2829499"/>
    <lineage>
        <taxon>Bacteria</taxon>
        <taxon>Bacillati</taxon>
        <taxon>Actinomycetota</taxon>
        <taxon>Actinomycetes</taxon>
        <taxon>Propionibacteriales</taxon>
        <taxon>Propionibacteriaceae</taxon>
        <taxon>Tessaracoccus</taxon>
    </lineage>
</organism>
<proteinExistence type="predicted"/>
<name>A0ABX8SJ78_9ACTN</name>